<organism evidence="2 3">
    <name type="scientific">Phialemonium atrogriseum</name>
    <dbReference type="NCBI Taxonomy" id="1093897"/>
    <lineage>
        <taxon>Eukaryota</taxon>
        <taxon>Fungi</taxon>
        <taxon>Dikarya</taxon>
        <taxon>Ascomycota</taxon>
        <taxon>Pezizomycotina</taxon>
        <taxon>Sordariomycetes</taxon>
        <taxon>Sordariomycetidae</taxon>
        <taxon>Cephalothecales</taxon>
        <taxon>Cephalothecaceae</taxon>
        <taxon>Phialemonium</taxon>
    </lineage>
</organism>
<evidence type="ECO:0000256" key="1">
    <source>
        <dbReference type="SAM" id="MobiDB-lite"/>
    </source>
</evidence>
<accession>A0AAJ0C8M8</accession>
<evidence type="ECO:0000313" key="2">
    <source>
        <dbReference type="EMBL" id="KAK1772193.1"/>
    </source>
</evidence>
<dbReference type="RefSeq" id="XP_060288406.1">
    <property type="nucleotide sequence ID" value="XM_060426382.1"/>
</dbReference>
<sequence length="274" mass="30020">MPGRVLTQFFFPSSSGSRRSKAKSSSRSRPPSINISKNSGGNIYPWIWMNTPATCASCSCTKRHEEWKDESTARPSRSERRQRLISMSPPPPNTWSPLPPGPASPHPPSPPCIAPYPRWCDHQPARAGHQAAHHKPPHHDDTSTVDRFLRFSDHWSDVEQAPSCFIPRPHGAASRAACPRHHAPPPDDADDRVLHFSVVDSTAGRELADIGVGQYIITCAAGNILNVLSGLAPEGSGRYLGVTCRTPQGVEHGGLDLLDRAVPFGWKFKVIIED</sequence>
<proteinExistence type="predicted"/>
<evidence type="ECO:0000313" key="3">
    <source>
        <dbReference type="Proteomes" id="UP001244011"/>
    </source>
</evidence>
<dbReference type="EMBL" id="MU838997">
    <property type="protein sequence ID" value="KAK1772193.1"/>
    <property type="molecule type" value="Genomic_DNA"/>
</dbReference>
<feature type="compositionally biased region" description="Pro residues" evidence="1">
    <location>
        <begin position="88"/>
        <end position="110"/>
    </location>
</feature>
<dbReference type="Proteomes" id="UP001244011">
    <property type="component" value="Unassembled WGS sequence"/>
</dbReference>
<gene>
    <name evidence="2" type="ORF">QBC33DRAFT_520505</name>
</gene>
<dbReference type="GeneID" id="85309569"/>
<feature type="region of interest" description="Disordered" evidence="1">
    <location>
        <begin position="1"/>
        <end position="36"/>
    </location>
</feature>
<reference evidence="2" key="1">
    <citation type="submission" date="2023-06" db="EMBL/GenBank/DDBJ databases">
        <title>Genome-scale phylogeny and comparative genomics of the fungal order Sordariales.</title>
        <authorList>
            <consortium name="Lawrence Berkeley National Laboratory"/>
            <person name="Hensen N."/>
            <person name="Bonometti L."/>
            <person name="Westerberg I."/>
            <person name="Brannstrom I.O."/>
            <person name="Guillou S."/>
            <person name="Cros-Aarteil S."/>
            <person name="Calhoun S."/>
            <person name="Haridas S."/>
            <person name="Kuo A."/>
            <person name="Mondo S."/>
            <person name="Pangilinan J."/>
            <person name="Riley R."/>
            <person name="Labutti K."/>
            <person name="Andreopoulos B."/>
            <person name="Lipzen A."/>
            <person name="Chen C."/>
            <person name="Yanf M."/>
            <person name="Daum C."/>
            <person name="Ng V."/>
            <person name="Clum A."/>
            <person name="Steindorff A."/>
            <person name="Ohm R."/>
            <person name="Martin F."/>
            <person name="Silar P."/>
            <person name="Natvig D."/>
            <person name="Lalanne C."/>
            <person name="Gautier V."/>
            <person name="Ament-Velasquez S.L."/>
            <person name="Kruys A."/>
            <person name="Hutchinson M.I."/>
            <person name="Powell A.J."/>
            <person name="Barry K."/>
            <person name="Miller A.N."/>
            <person name="Grigoriev I.V."/>
            <person name="Debuchy R."/>
            <person name="Gladieux P."/>
            <person name="Thoren M.H."/>
            <person name="Johannesson H."/>
        </authorList>
    </citation>
    <scope>NUCLEOTIDE SEQUENCE</scope>
    <source>
        <strain evidence="2">8032-3</strain>
    </source>
</reference>
<feature type="region of interest" description="Disordered" evidence="1">
    <location>
        <begin position="124"/>
        <end position="144"/>
    </location>
</feature>
<feature type="compositionally biased region" description="Basic and acidic residues" evidence="1">
    <location>
        <begin position="66"/>
        <end position="82"/>
    </location>
</feature>
<protein>
    <submittedName>
        <fullName evidence="2">Uncharacterized protein</fullName>
    </submittedName>
</protein>
<name>A0AAJ0C8M8_9PEZI</name>
<comment type="caution">
    <text evidence="2">The sequence shown here is derived from an EMBL/GenBank/DDBJ whole genome shotgun (WGS) entry which is preliminary data.</text>
</comment>
<keyword evidence="3" id="KW-1185">Reference proteome</keyword>
<dbReference type="AlphaFoldDB" id="A0AAJ0C8M8"/>
<feature type="region of interest" description="Disordered" evidence="1">
    <location>
        <begin position="66"/>
        <end position="110"/>
    </location>
</feature>